<keyword evidence="5" id="KW-0694">RNA-binding</keyword>
<dbReference type="GO" id="GO:0004519">
    <property type="term" value="F:endonuclease activity"/>
    <property type="evidence" value="ECO:0007669"/>
    <property type="project" value="UniProtKB-KW"/>
</dbReference>
<evidence type="ECO:0000256" key="4">
    <source>
        <dbReference type="ARBA" id="ARBA00022801"/>
    </source>
</evidence>
<evidence type="ECO:0000256" key="2">
    <source>
        <dbReference type="ARBA" id="ARBA00022722"/>
    </source>
</evidence>
<organism evidence="7">
    <name type="scientific">Candidatus Methanogaster sp. ANME-2c ERB4</name>
    <dbReference type="NCBI Taxonomy" id="2759911"/>
    <lineage>
        <taxon>Archaea</taxon>
        <taxon>Methanobacteriati</taxon>
        <taxon>Methanobacteriota</taxon>
        <taxon>Stenosarchaea group</taxon>
        <taxon>Methanomicrobia</taxon>
        <taxon>Methanosarcinales</taxon>
        <taxon>ANME-2 cluster</taxon>
        <taxon>Candidatus Methanogasteraceae</taxon>
        <taxon>Candidatus Methanogaster</taxon>
    </lineage>
</organism>
<evidence type="ECO:0008006" key="8">
    <source>
        <dbReference type="Google" id="ProtNLM"/>
    </source>
</evidence>
<dbReference type="InterPro" id="IPR012933">
    <property type="entry name" value="HicA_mRNA_interferase"/>
</dbReference>
<keyword evidence="6" id="KW-0346">Stress response</keyword>
<keyword evidence="3" id="KW-0255">Endonuclease</keyword>
<evidence type="ECO:0000256" key="1">
    <source>
        <dbReference type="ARBA" id="ARBA00022649"/>
    </source>
</evidence>
<dbReference type="PANTHER" id="PTHR34873:SF3">
    <property type="entry name" value="ADDICTION MODULE TOXIN, HICA FAMILY"/>
    <property type="match status" value="1"/>
</dbReference>
<dbReference type="GO" id="GO:0003729">
    <property type="term" value="F:mRNA binding"/>
    <property type="evidence" value="ECO:0007669"/>
    <property type="project" value="InterPro"/>
</dbReference>
<dbReference type="EMBL" id="MT631242">
    <property type="protein sequence ID" value="QNO47132.1"/>
    <property type="molecule type" value="Genomic_DNA"/>
</dbReference>
<evidence type="ECO:0000256" key="6">
    <source>
        <dbReference type="ARBA" id="ARBA00023016"/>
    </source>
</evidence>
<dbReference type="GO" id="GO:0016787">
    <property type="term" value="F:hydrolase activity"/>
    <property type="evidence" value="ECO:0007669"/>
    <property type="project" value="UniProtKB-KW"/>
</dbReference>
<dbReference type="PANTHER" id="PTHR34873">
    <property type="entry name" value="SSR1766 PROTEIN"/>
    <property type="match status" value="1"/>
</dbReference>
<dbReference type="SUPFAM" id="SSF54786">
    <property type="entry name" value="YcfA/nrd intein domain"/>
    <property type="match status" value="1"/>
</dbReference>
<evidence type="ECO:0000256" key="3">
    <source>
        <dbReference type="ARBA" id="ARBA00022759"/>
    </source>
</evidence>
<keyword evidence="4" id="KW-0378">Hydrolase</keyword>
<dbReference type="AlphaFoldDB" id="A0A7G9YGJ8"/>
<dbReference type="Pfam" id="PF07927">
    <property type="entry name" value="HicA_toxin"/>
    <property type="match status" value="1"/>
</dbReference>
<sequence length="108" mass="12333">MKGKLPRITAGKVASVLEKAGFVLVRQSGSHRIYKNSEGKRVTVPYHSKKVLHPKVLKSILRDADLTVEQFRELVEYIYAIHPRTYAARHGIREFRLAGCQLRGCLFQ</sequence>
<evidence type="ECO:0000313" key="7">
    <source>
        <dbReference type="EMBL" id="QNO47132.1"/>
    </source>
</evidence>
<keyword evidence="1" id="KW-1277">Toxin-antitoxin system</keyword>
<evidence type="ECO:0000256" key="5">
    <source>
        <dbReference type="ARBA" id="ARBA00022884"/>
    </source>
</evidence>
<protein>
    <recommendedName>
        <fullName evidence="8">Addiction module toxin, HicA family</fullName>
    </recommendedName>
</protein>
<accession>A0A7G9YGJ8</accession>
<reference evidence="7" key="1">
    <citation type="submission" date="2020-06" db="EMBL/GenBank/DDBJ databases">
        <title>Unique genomic features of the anaerobic methanotrophic archaea.</title>
        <authorList>
            <person name="Chadwick G.L."/>
            <person name="Skennerton C.T."/>
            <person name="Laso-Perez R."/>
            <person name="Leu A.O."/>
            <person name="Speth D.R."/>
            <person name="Yu H."/>
            <person name="Morgan-Lang C."/>
            <person name="Hatzenpichler R."/>
            <person name="Goudeau D."/>
            <person name="Malmstrom R."/>
            <person name="Brazelton W.J."/>
            <person name="Woyke T."/>
            <person name="Hallam S.J."/>
            <person name="Tyson G.W."/>
            <person name="Wegener G."/>
            <person name="Boetius A."/>
            <person name="Orphan V."/>
        </authorList>
    </citation>
    <scope>NUCLEOTIDE SEQUENCE</scope>
</reference>
<name>A0A7G9YGJ8_9EURY</name>
<dbReference type="InterPro" id="IPR038570">
    <property type="entry name" value="HicA_sf"/>
</dbReference>
<proteinExistence type="predicted"/>
<keyword evidence="2" id="KW-0540">Nuclease</keyword>
<dbReference type="Gene3D" id="3.30.920.30">
    <property type="entry name" value="Hypothetical protein"/>
    <property type="match status" value="1"/>
</dbReference>
<gene>
    <name evidence="7" type="ORF">ANPEMHCN_00011</name>
</gene>